<proteinExistence type="predicted"/>
<dbReference type="EMBL" id="BAABUJ010000038">
    <property type="protein sequence ID" value="GAA5804806.1"/>
    <property type="molecule type" value="Genomic_DNA"/>
</dbReference>
<keyword evidence="1" id="KW-0175">Coiled coil</keyword>
<sequence length="605" mass="70920">MKTSFSSAHLSAIHSKYYGDDGIQAETLKKYPLYAAVFKLMPTDETNHFKCDADTHAMELALAGYMVNFSNMWKKSNRFYKLLNNLLQVLLKIHLAPTRERRYKDFIAQKKQEKIERHGTSQKLKVSQDYEQRSVWEEKVATCKQKILDFEENIMKERKSLPSSNIKEVSEDEKAMELEVASEIELDYIEDIEDQDDEQEQRNDTDLSRRRLLHLQSIIRDLLLKSGKKSVSVQDLKDTSNDLEDKEISVCMLIFNLIAPYIPDHKNRGSFAYQLPFLLMCNQIFRVTECFKFVIKLRTIIKPGSLSSLRMDATVLYSLFSSQKVKEKPLRVFDHNNQEITSKKAATEQKDAMFGSYFNLPKVFQRSASYGQDFQHYMIFLPGLQTVRLMGEIKKSPPCQTSIELQEPQEQVLSVVEKQSKRKVESQGKEERMKLLRREQDDTMKELKLALEERKKFTVRQEMKQLKGQWVKGQKTPSNQVLFEKINKLKEKRDELQQKVFLLNNKKELGKEIYYLNRRVGVNNKEDEEEQPVVKKKLISYSNYKCMEKTENLKMDEELLNGNLCMSGTDNGIVTMTETCKLDLEKFKYHLKLYNRYDALENEGK</sequence>
<reference evidence="2 3" key="1">
    <citation type="submission" date="2024-04" db="EMBL/GenBank/DDBJ databases">
        <title>genome sequences of Mucor flavus KT1a and Helicostylum pulchrum KT1b strains isolation_sourced from the surface of a dry-aged beef.</title>
        <authorList>
            <person name="Toyotome T."/>
            <person name="Hosono M."/>
            <person name="Torimaru M."/>
            <person name="Fukuda K."/>
            <person name="Mikami N."/>
        </authorList>
    </citation>
    <scope>NUCLEOTIDE SEQUENCE [LARGE SCALE GENOMIC DNA]</scope>
    <source>
        <strain evidence="2 3">KT1b</strain>
    </source>
</reference>
<feature type="coiled-coil region" evidence="1">
    <location>
        <begin position="479"/>
        <end position="506"/>
    </location>
</feature>
<protein>
    <submittedName>
        <fullName evidence="2">Uncharacterized protein</fullName>
    </submittedName>
</protein>
<dbReference type="Proteomes" id="UP001476247">
    <property type="component" value="Unassembled WGS sequence"/>
</dbReference>
<accession>A0ABP9YCY0</accession>
<evidence type="ECO:0000313" key="2">
    <source>
        <dbReference type="EMBL" id="GAA5804806.1"/>
    </source>
</evidence>
<name>A0ABP9YCY0_9FUNG</name>
<evidence type="ECO:0000256" key="1">
    <source>
        <dbReference type="SAM" id="Coils"/>
    </source>
</evidence>
<comment type="caution">
    <text evidence="2">The sequence shown here is derived from an EMBL/GenBank/DDBJ whole genome shotgun (WGS) entry which is preliminary data.</text>
</comment>
<organism evidence="2 3">
    <name type="scientific">Helicostylum pulchrum</name>
    <dbReference type="NCBI Taxonomy" id="562976"/>
    <lineage>
        <taxon>Eukaryota</taxon>
        <taxon>Fungi</taxon>
        <taxon>Fungi incertae sedis</taxon>
        <taxon>Mucoromycota</taxon>
        <taxon>Mucoromycotina</taxon>
        <taxon>Mucoromycetes</taxon>
        <taxon>Mucorales</taxon>
        <taxon>Mucorineae</taxon>
        <taxon>Mucoraceae</taxon>
        <taxon>Helicostylum</taxon>
    </lineage>
</organism>
<keyword evidence="3" id="KW-1185">Reference proteome</keyword>
<evidence type="ECO:0000313" key="3">
    <source>
        <dbReference type="Proteomes" id="UP001476247"/>
    </source>
</evidence>
<gene>
    <name evidence="2" type="ORF">HPULCUR_010314</name>
</gene>